<dbReference type="PANTHER" id="PTHR47331">
    <property type="entry name" value="PHD-TYPE DOMAIN-CONTAINING PROTEIN"/>
    <property type="match status" value="1"/>
</dbReference>
<dbReference type="InterPro" id="IPR008042">
    <property type="entry name" value="Retrotrans_Pao"/>
</dbReference>
<keyword evidence="2" id="KW-1185">Reference proteome</keyword>
<dbReference type="AlphaFoldDB" id="A0A4Y2CX11"/>
<accession>A0A4Y2CX11</accession>
<organism evidence="1 2">
    <name type="scientific">Araneus ventricosus</name>
    <name type="common">Orbweaver spider</name>
    <name type="synonym">Epeira ventricosa</name>
    <dbReference type="NCBI Taxonomy" id="182803"/>
    <lineage>
        <taxon>Eukaryota</taxon>
        <taxon>Metazoa</taxon>
        <taxon>Ecdysozoa</taxon>
        <taxon>Arthropoda</taxon>
        <taxon>Chelicerata</taxon>
        <taxon>Arachnida</taxon>
        <taxon>Araneae</taxon>
        <taxon>Araneomorphae</taxon>
        <taxon>Entelegynae</taxon>
        <taxon>Araneoidea</taxon>
        <taxon>Araneidae</taxon>
        <taxon>Araneus</taxon>
    </lineage>
</organism>
<dbReference type="Pfam" id="PF05380">
    <property type="entry name" value="Peptidase_A17"/>
    <property type="match status" value="1"/>
</dbReference>
<sequence length="212" mass="24319">MYLLKDVALPRFMNFNETSELHVFVDACKGAYAACVFVRSEVEGESKVRLIRAKNRVAPLKSLSIPMFPILELIACCIGSRLFNCVIKAIDATGIKVTLWSDSTVALWWIKEYGEWSDFLANRVKDIRDLTGCYSWRHAPGNMNIADLLYRGCTPQQILNSKWWEGPSWLKNNPESWPVSDIICQPNEVDIEKRNTVNICRRKSRRIDSSFP</sequence>
<name>A0A4Y2CX11_ARAVE</name>
<gene>
    <name evidence="1" type="ORF">AVEN_57505_1</name>
</gene>
<dbReference type="OrthoDB" id="6421597at2759"/>
<protein>
    <submittedName>
        <fullName evidence="1">Uncharacterized protein</fullName>
    </submittedName>
</protein>
<proteinExistence type="predicted"/>
<reference evidence="1 2" key="1">
    <citation type="journal article" date="2019" name="Sci. Rep.">
        <title>Orb-weaving spider Araneus ventricosus genome elucidates the spidroin gene catalogue.</title>
        <authorList>
            <person name="Kono N."/>
            <person name="Nakamura H."/>
            <person name="Ohtoshi R."/>
            <person name="Moran D.A.P."/>
            <person name="Shinohara A."/>
            <person name="Yoshida Y."/>
            <person name="Fujiwara M."/>
            <person name="Mori M."/>
            <person name="Tomita M."/>
            <person name="Arakawa K."/>
        </authorList>
    </citation>
    <scope>NUCLEOTIDE SEQUENCE [LARGE SCALE GENOMIC DNA]</scope>
</reference>
<evidence type="ECO:0000313" key="1">
    <source>
        <dbReference type="EMBL" id="GBM08980.1"/>
    </source>
</evidence>
<dbReference type="EMBL" id="BGPR01000262">
    <property type="protein sequence ID" value="GBM08980.1"/>
    <property type="molecule type" value="Genomic_DNA"/>
</dbReference>
<evidence type="ECO:0000313" key="2">
    <source>
        <dbReference type="Proteomes" id="UP000499080"/>
    </source>
</evidence>
<comment type="caution">
    <text evidence="1">The sequence shown here is derived from an EMBL/GenBank/DDBJ whole genome shotgun (WGS) entry which is preliminary data.</text>
</comment>
<dbReference type="Proteomes" id="UP000499080">
    <property type="component" value="Unassembled WGS sequence"/>
</dbReference>